<dbReference type="Proteomes" id="UP001196413">
    <property type="component" value="Unassembled WGS sequence"/>
</dbReference>
<proteinExistence type="predicted"/>
<dbReference type="EMBL" id="JAHQIW010000863">
    <property type="protein sequence ID" value="KAJ1350433.1"/>
    <property type="molecule type" value="Genomic_DNA"/>
</dbReference>
<dbReference type="AlphaFoldDB" id="A0AAD5M5Q8"/>
<comment type="caution">
    <text evidence="1">The sequence shown here is derived from an EMBL/GenBank/DDBJ whole genome shotgun (WGS) entry which is preliminary data.</text>
</comment>
<gene>
    <name evidence="1" type="ORF">KIN20_006221</name>
</gene>
<keyword evidence="2" id="KW-1185">Reference proteome</keyword>
<accession>A0AAD5M5Q8</accession>
<protein>
    <submittedName>
        <fullName evidence="1">Uncharacterized protein</fullName>
    </submittedName>
</protein>
<organism evidence="1 2">
    <name type="scientific">Parelaphostrongylus tenuis</name>
    <name type="common">Meningeal worm</name>
    <dbReference type="NCBI Taxonomy" id="148309"/>
    <lineage>
        <taxon>Eukaryota</taxon>
        <taxon>Metazoa</taxon>
        <taxon>Ecdysozoa</taxon>
        <taxon>Nematoda</taxon>
        <taxon>Chromadorea</taxon>
        <taxon>Rhabditida</taxon>
        <taxon>Rhabditina</taxon>
        <taxon>Rhabditomorpha</taxon>
        <taxon>Strongyloidea</taxon>
        <taxon>Metastrongylidae</taxon>
        <taxon>Parelaphostrongylus</taxon>
    </lineage>
</organism>
<evidence type="ECO:0000313" key="1">
    <source>
        <dbReference type="EMBL" id="KAJ1350433.1"/>
    </source>
</evidence>
<sequence length="82" mass="9307">MSPNAPVTCNWNESQYNDRLSLEDEQKETAMPPFGTQELSEMGVCPNTIYLVDRMPPECKLFAGDQITIVKGRRTRSSPEKK</sequence>
<reference evidence="1" key="1">
    <citation type="submission" date="2021-06" db="EMBL/GenBank/DDBJ databases">
        <title>Parelaphostrongylus tenuis whole genome reference sequence.</title>
        <authorList>
            <person name="Garwood T.J."/>
            <person name="Larsen P.A."/>
            <person name="Fountain-Jones N.M."/>
            <person name="Garbe J.R."/>
            <person name="Macchietto M.G."/>
            <person name="Kania S.A."/>
            <person name="Gerhold R.W."/>
            <person name="Richards J.E."/>
            <person name="Wolf T.M."/>
        </authorList>
    </citation>
    <scope>NUCLEOTIDE SEQUENCE</scope>
    <source>
        <strain evidence="1">MNPRO001-30</strain>
        <tissue evidence="1">Meninges</tissue>
    </source>
</reference>
<evidence type="ECO:0000313" key="2">
    <source>
        <dbReference type="Proteomes" id="UP001196413"/>
    </source>
</evidence>
<name>A0AAD5M5Q8_PARTN</name>